<keyword evidence="4" id="KW-1185">Reference proteome</keyword>
<dbReference type="PANTHER" id="PTHR33352:SF2">
    <property type="entry name" value="SLL0995 PROTEIN"/>
    <property type="match status" value="1"/>
</dbReference>
<organism evidence="3 4">
    <name type="scientific">Brasilonema bromeliae SPC951</name>
    <dbReference type="NCBI Taxonomy" id="385972"/>
    <lineage>
        <taxon>Bacteria</taxon>
        <taxon>Bacillati</taxon>
        <taxon>Cyanobacteriota</taxon>
        <taxon>Cyanophyceae</taxon>
        <taxon>Nostocales</taxon>
        <taxon>Scytonemataceae</taxon>
        <taxon>Brasilonema</taxon>
        <taxon>Bromeliae group (in: Brasilonema)</taxon>
    </lineage>
</organism>
<dbReference type="GO" id="GO:0004519">
    <property type="term" value="F:endonuclease activity"/>
    <property type="evidence" value="ECO:0007669"/>
    <property type="project" value="UniProtKB-KW"/>
</dbReference>
<dbReference type="RefSeq" id="WP_169156383.1">
    <property type="nucleotide sequence ID" value="NZ_CAWPJE010000133.1"/>
</dbReference>
<keyword evidence="3" id="KW-0378">Hydrolase</keyword>
<feature type="coiled-coil region" evidence="1">
    <location>
        <begin position="191"/>
        <end position="227"/>
    </location>
</feature>
<dbReference type="Pfam" id="PF05685">
    <property type="entry name" value="Uma2"/>
    <property type="match status" value="1"/>
</dbReference>
<dbReference type="InterPro" id="IPR011335">
    <property type="entry name" value="Restrct_endonuc-II-like"/>
</dbReference>
<comment type="caution">
    <text evidence="3">The sequence shown here is derived from an EMBL/GenBank/DDBJ whole genome shotgun (WGS) entry which is preliminary data.</text>
</comment>
<keyword evidence="3" id="KW-0255">Endonuclease</keyword>
<name>A0ABX1P9M6_9CYAN</name>
<keyword evidence="3" id="KW-0540">Nuclease</keyword>
<evidence type="ECO:0000313" key="3">
    <source>
        <dbReference type="EMBL" id="NMG21133.1"/>
    </source>
</evidence>
<dbReference type="InterPro" id="IPR008538">
    <property type="entry name" value="Uma2"/>
</dbReference>
<dbReference type="EMBL" id="QMEB01000140">
    <property type="protein sequence ID" value="NMG21133.1"/>
    <property type="molecule type" value="Genomic_DNA"/>
</dbReference>
<reference evidence="3 4" key="1">
    <citation type="submission" date="2018-06" db="EMBL/GenBank/DDBJ databases">
        <title>Comparative genomics of Brasilonema spp. strains.</title>
        <authorList>
            <person name="Alvarenga D.O."/>
            <person name="Fiore M.F."/>
            <person name="Varani A.M."/>
        </authorList>
    </citation>
    <scope>NUCLEOTIDE SEQUENCE [LARGE SCALE GENOMIC DNA]</scope>
    <source>
        <strain evidence="3 4">SPC951</strain>
    </source>
</reference>
<sequence>MTAVVPTPSKCGIIYPSSDKEPVAETYDHLYAILTTLEVLRQYLLNRQATVLANQFLYYVEGFPKLRVAPDVMVIYDVEPGGRDNYKIWSEKQVPKVIFEITSKSTQDEDKSSKKNLYEALEVQEYWLFDPKGEWISQKLQGYRLKGDSYESITDNQSEPLQLRLAVEEKVIGFYRLDNGQKLLVPDELAQALKEETLKRLEAERQAEQERQRAVKLESLLARYKERFGELPEE</sequence>
<dbReference type="CDD" id="cd06260">
    <property type="entry name" value="DUF820-like"/>
    <property type="match status" value="1"/>
</dbReference>
<gene>
    <name evidence="3" type="ORF">DP116_17440</name>
</gene>
<protein>
    <submittedName>
        <fullName evidence="3">Uma2 family endonuclease</fullName>
    </submittedName>
</protein>
<proteinExistence type="predicted"/>
<evidence type="ECO:0000313" key="4">
    <source>
        <dbReference type="Proteomes" id="UP000718564"/>
    </source>
</evidence>
<dbReference type="PANTHER" id="PTHR33352">
    <property type="entry name" value="SLR1095 PROTEIN"/>
    <property type="match status" value="1"/>
</dbReference>
<accession>A0ABX1P9M6</accession>
<dbReference type="InterPro" id="IPR012296">
    <property type="entry name" value="Nuclease_put_TT1808"/>
</dbReference>
<feature type="domain" description="Putative restriction endonuclease" evidence="2">
    <location>
        <begin position="31"/>
        <end position="167"/>
    </location>
</feature>
<keyword evidence="1" id="KW-0175">Coiled coil</keyword>
<dbReference type="SUPFAM" id="SSF52980">
    <property type="entry name" value="Restriction endonuclease-like"/>
    <property type="match status" value="1"/>
</dbReference>
<dbReference type="Proteomes" id="UP000718564">
    <property type="component" value="Unassembled WGS sequence"/>
</dbReference>
<evidence type="ECO:0000256" key="1">
    <source>
        <dbReference type="SAM" id="Coils"/>
    </source>
</evidence>
<dbReference type="Gene3D" id="3.90.1570.10">
    <property type="entry name" value="tt1808, chain A"/>
    <property type="match status" value="1"/>
</dbReference>
<evidence type="ECO:0000259" key="2">
    <source>
        <dbReference type="Pfam" id="PF05685"/>
    </source>
</evidence>